<reference evidence="2" key="1">
    <citation type="journal article" date="2020" name="bioRxiv">
        <title>A rank-normalized archaeal taxonomy based on genome phylogeny resolves widespread incomplete and uneven classifications.</title>
        <authorList>
            <person name="Rinke C."/>
            <person name="Chuvochina M."/>
            <person name="Mussig A.J."/>
            <person name="Chaumeil P.-A."/>
            <person name="Waite D.W."/>
            <person name="Whitman W.B."/>
            <person name="Parks D.H."/>
            <person name="Hugenholtz P."/>
        </authorList>
    </citation>
    <scope>NUCLEOTIDE SEQUENCE</scope>
    <source>
        <strain evidence="2">UBA8876</strain>
    </source>
</reference>
<gene>
    <name evidence="2" type="ORF">HA338_07870</name>
</gene>
<dbReference type="AlphaFoldDB" id="A0A832WA69"/>
<evidence type="ECO:0000256" key="1">
    <source>
        <dbReference type="SAM" id="MobiDB-lite"/>
    </source>
</evidence>
<feature type="region of interest" description="Disordered" evidence="1">
    <location>
        <begin position="1"/>
        <end position="24"/>
    </location>
</feature>
<evidence type="ECO:0000313" key="2">
    <source>
        <dbReference type="EMBL" id="HIH93950.1"/>
    </source>
</evidence>
<dbReference type="Proteomes" id="UP000600774">
    <property type="component" value="Unassembled WGS sequence"/>
</dbReference>
<dbReference type="RefSeq" id="WP_048065004.1">
    <property type="nucleotide sequence ID" value="NZ_DUJU01000090.1"/>
</dbReference>
<dbReference type="GeneID" id="24782682"/>
<comment type="caution">
    <text evidence="2">The sequence shown here is derived from an EMBL/GenBank/DDBJ whole genome shotgun (WGS) entry which is preliminary data.</text>
</comment>
<proteinExistence type="predicted"/>
<evidence type="ECO:0000313" key="3">
    <source>
        <dbReference type="Proteomes" id="UP000600774"/>
    </source>
</evidence>
<accession>A0A832WA69</accession>
<sequence>MDRENLSGKIRYLTGSQGNHSRGADRTFPEIYFPEKRVLFYKKETGGLSTQSIFPVLRHDFGNGG</sequence>
<dbReference type="EMBL" id="DUJU01000090">
    <property type="protein sequence ID" value="HIH93950.1"/>
    <property type="molecule type" value="Genomic_DNA"/>
</dbReference>
<name>A0A832WA69_9EURY</name>
<protein>
    <submittedName>
        <fullName evidence="2">Uncharacterized protein</fullName>
    </submittedName>
</protein>
<organism evidence="2 3">
    <name type="scientific">Methanosarcina acetivorans</name>
    <dbReference type="NCBI Taxonomy" id="2214"/>
    <lineage>
        <taxon>Archaea</taxon>
        <taxon>Methanobacteriati</taxon>
        <taxon>Methanobacteriota</taxon>
        <taxon>Stenosarchaea group</taxon>
        <taxon>Methanomicrobia</taxon>
        <taxon>Methanosarcinales</taxon>
        <taxon>Methanosarcinaceae</taxon>
        <taxon>Methanosarcina</taxon>
    </lineage>
</organism>